<dbReference type="EMBL" id="NESQ01000197">
    <property type="protein sequence ID" value="PUU76213.1"/>
    <property type="molecule type" value="Genomic_DNA"/>
</dbReference>
<sequence length="139" mass="15305">MAVPPTPNQSITNERQCLIPVSRCIFAAFRVDSALIRFAHVKRYLHSNLQLDASIIEIVACMGYADFDLEEAAANTTLLIRSCDSGYCFDHGTTLGLFSRHYYNDSSSFIPLGIDFQASSSGDFQLPSPTLNAIDLSSF</sequence>
<reference evidence="1 2" key="1">
    <citation type="submission" date="2017-04" db="EMBL/GenBank/DDBJ databases">
        <title>Draft genome sequence of Tuber borchii Vittad., a whitish edible truffle.</title>
        <authorList>
            <consortium name="DOE Joint Genome Institute"/>
            <person name="Murat C."/>
            <person name="Kuo A."/>
            <person name="Barry K.W."/>
            <person name="Clum A."/>
            <person name="Dockter R.B."/>
            <person name="Fauchery L."/>
            <person name="Iotti M."/>
            <person name="Kohler A."/>
            <person name="Labutti K."/>
            <person name="Lindquist E.A."/>
            <person name="Lipzen A."/>
            <person name="Ohm R.A."/>
            <person name="Wang M."/>
            <person name="Grigoriev I.V."/>
            <person name="Zambonelli A."/>
            <person name="Martin F.M."/>
        </authorList>
    </citation>
    <scope>NUCLEOTIDE SEQUENCE [LARGE SCALE GENOMIC DNA]</scope>
    <source>
        <strain evidence="1 2">Tbo3840</strain>
    </source>
</reference>
<comment type="caution">
    <text evidence="1">The sequence shown here is derived from an EMBL/GenBank/DDBJ whole genome shotgun (WGS) entry which is preliminary data.</text>
</comment>
<organism evidence="1 2">
    <name type="scientific">Tuber borchii</name>
    <name type="common">White truffle</name>
    <dbReference type="NCBI Taxonomy" id="42251"/>
    <lineage>
        <taxon>Eukaryota</taxon>
        <taxon>Fungi</taxon>
        <taxon>Dikarya</taxon>
        <taxon>Ascomycota</taxon>
        <taxon>Pezizomycotina</taxon>
        <taxon>Pezizomycetes</taxon>
        <taxon>Pezizales</taxon>
        <taxon>Tuberaceae</taxon>
        <taxon>Tuber</taxon>
    </lineage>
</organism>
<dbReference type="AlphaFoldDB" id="A0A2T6ZL62"/>
<protein>
    <submittedName>
        <fullName evidence="1">Uncharacterized protein</fullName>
    </submittedName>
</protein>
<name>A0A2T6ZL62_TUBBO</name>
<evidence type="ECO:0000313" key="2">
    <source>
        <dbReference type="Proteomes" id="UP000244722"/>
    </source>
</evidence>
<keyword evidence="2" id="KW-1185">Reference proteome</keyword>
<accession>A0A2T6ZL62</accession>
<dbReference type="Proteomes" id="UP000244722">
    <property type="component" value="Unassembled WGS sequence"/>
</dbReference>
<evidence type="ECO:0000313" key="1">
    <source>
        <dbReference type="EMBL" id="PUU76213.1"/>
    </source>
</evidence>
<gene>
    <name evidence="1" type="ORF">B9Z19DRAFT_1066838</name>
</gene>
<proteinExistence type="predicted"/>